<dbReference type="PROSITE" id="PS50088">
    <property type="entry name" value="ANK_REPEAT"/>
    <property type="match status" value="1"/>
</dbReference>
<evidence type="ECO:0000256" key="2">
    <source>
        <dbReference type="ARBA" id="ARBA00023043"/>
    </source>
</evidence>
<feature type="region of interest" description="Disordered" evidence="4">
    <location>
        <begin position="1"/>
        <end position="44"/>
    </location>
</feature>
<feature type="region of interest" description="Disordered" evidence="4">
    <location>
        <begin position="641"/>
        <end position="670"/>
    </location>
</feature>
<dbReference type="InterPro" id="IPR002110">
    <property type="entry name" value="Ankyrin_rpt"/>
</dbReference>
<dbReference type="PROSITE" id="PS50297">
    <property type="entry name" value="ANK_REP_REGION"/>
    <property type="match status" value="1"/>
</dbReference>
<feature type="region of interest" description="Disordered" evidence="4">
    <location>
        <begin position="401"/>
        <end position="433"/>
    </location>
</feature>
<evidence type="ECO:0000313" key="6">
    <source>
        <dbReference type="Proteomes" id="UP000275772"/>
    </source>
</evidence>
<dbReference type="PANTHER" id="PTHR24180">
    <property type="entry name" value="CYCLIN-DEPENDENT KINASE INHIBITOR 2C-RELATED"/>
    <property type="match status" value="1"/>
</dbReference>
<keyword evidence="2 3" id="KW-0040">ANK repeat</keyword>
<protein>
    <recommendedName>
        <fullName evidence="7">Ankyrin repeat protein</fullName>
    </recommendedName>
</protein>
<dbReference type="Pfam" id="PF12796">
    <property type="entry name" value="Ank_2"/>
    <property type="match status" value="1"/>
</dbReference>
<gene>
    <name evidence="5" type="ORF">BLGHR1_15430</name>
</gene>
<evidence type="ECO:0000256" key="3">
    <source>
        <dbReference type="PROSITE-ProRule" id="PRU00023"/>
    </source>
</evidence>
<proteinExistence type="predicted"/>
<dbReference type="InterPro" id="IPR051637">
    <property type="entry name" value="Ank_repeat_dom-contain_49"/>
</dbReference>
<dbReference type="InterPro" id="IPR036770">
    <property type="entry name" value="Ankyrin_rpt-contain_sf"/>
</dbReference>
<dbReference type="Gene3D" id="1.25.40.20">
    <property type="entry name" value="Ankyrin repeat-containing domain"/>
    <property type="match status" value="2"/>
</dbReference>
<accession>A0A383UZA2</accession>
<evidence type="ECO:0000256" key="1">
    <source>
        <dbReference type="ARBA" id="ARBA00022737"/>
    </source>
</evidence>
<reference evidence="5 6" key="1">
    <citation type="submission" date="2017-11" db="EMBL/GenBank/DDBJ databases">
        <authorList>
            <person name="Kracher B."/>
        </authorList>
    </citation>
    <scope>NUCLEOTIDE SEQUENCE [LARGE SCALE GENOMIC DNA]</scope>
    <source>
        <strain evidence="5 6">RACE1</strain>
    </source>
</reference>
<feature type="repeat" description="ANK" evidence="3">
    <location>
        <begin position="854"/>
        <end position="886"/>
    </location>
</feature>
<dbReference type="EMBL" id="UNSH01000067">
    <property type="protein sequence ID" value="SZF04632.1"/>
    <property type="molecule type" value="Genomic_DNA"/>
</dbReference>
<feature type="compositionally biased region" description="Polar residues" evidence="4">
    <location>
        <begin position="650"/>
        <end position="668"/>
    </location>
</feature>
<feature type="compositionally biased region" description="Basic residues" evidence="4">
    <location>
        <begin position="33"/>
        <end position="44"/>
    </location>
</feature>
<dbReference type="VEuPathDB" id="FungiDB:BLGHR1_15430"/>
<feature type="compositionally biased region" description="Low complexity" evidence="4">
    <location>
        <begin position="682"/>
        <end position="695"/>
    </location>
</feature>
<dbReference type="SUPFAM" id="SSF48403">
    <property type="entry name" value="Ankyrin repeat"/>
    <property type="match status" value="1"/>
</dbReference>
<dbReference type="Proteomes" id="UP000275772">
    <property type="component" value="Unassembled WGS sequence"/>
</dbReference>
<feature type="region of interest" description="Disordered" evidence="4">
    <location>
        <begin position="682"/>
        <end position="710"/>
    </location>
</feature>
<evidence type="ECO:0008006" key="7">
    <source>
        <dbReference type="Google" id="ProtNLM"/>
    </source>
</evidence>
<evidence type="ECO:0000313" key="5">
    <source>
        <dbReference type="EMBL" id="SZF04632.1"/>
    </source>
</evidence>
<dbReference type="AlphaFoldDB" id="A0A383UZA2"/>
<dbReference type="PANTHER" id="PTHR24180:SF45">
    <property type="entry name" value="POLY [ADP-RIBOSE] POLYMERASE TANKYRASE"/>
    <property type="match status" value="1"/>
</dbReference>
<feature type="compositionally biased region" description="Polar residues" evidence="4">
    <location>
        <begin position="15"/>
        <end position="28"/>
    </location>
</feature>
<keyword evidence="1" id="KW-0677">Repeat</keyword>
<dbReference type="SMART" id="SM00248">
    <property type="entry name" value="ANK"/>
    <property type="match status" value="3"/>
</dbReference>
<organism evidence="5 6">
    <name type="scientific">Blumeria hordei</name>
    <name type="common">Barley powdery mildew</name>
    <name type="synonym">Blumeria graminis f. sp. hordei</name>
    <dbReference type="NCBI Taxonomy" id="2867405"/>
    <lineage>
        <taxon>Eukaryota</taxon>
        <taxon>Fungi</taxon>
        <taxon>Dikarya</taxon>
        <taxon>Ascomycota</taxon>
        <taxon>Pezizomycotina</taxon>
        <taxon>Leotiomycetes</taxon>
        <taxon>Erysiphales</taxon>
        <taxon>Erysiphaceae</taxon>
        <taxon>Blumeria</taxon>
    </lineage>
</organism>
<sequence>MNIPESSDGPRITEPISNKASTISNTAEDLSGKRGRPSKWTKSRQRKLARLYLYSTLPPKDISQALEEKDSKWKPGKESTVKTVNSLLDKQPRWLRPKNREDMTEKISELTKIKRQLPTNRATSKESRCTSQPVPEAYIPPGFSETPLEDLFALEACDSSYPPSPLASGSTATTHTETPTLYSLPFDIPFLESSVLSITNSPSINIKRERSTSSQSYGYQDIARGARGIKYHTFYQCPICGQTNPHSDSYIDQMRCAFAHGRDRIGPDKEGMTPAHALVLYQRTNDSDLTPETPTQTAELFKILFPQDDETFRRALCILDPLGNTLIHNITSRRLDDILMYIEELTAESAEPIFIKKPIEEDDKTLSTYLSTSSLKKRLPQYSTRYLKGITRLIKSHSISESSDASTTRPKNNYSVASTNNSQSTPTLCQSGLATPPQQGVELMLSGSFLLIDRHIQRQGLCIRGFKTHDAKTCLCHTLDGLKSKVWVSNVGLVDNRVRDPPISLQNLNLGFRDHFGNTALHMLAARGASFDVILNALKSGVDGNATNTSGQTFLHVLRQQVLRMCAEDSDTLMWLLQKLNPYNIKVHVFDVFGRSFFHLLAKQADRLEQNSLLTLQMLNIVLPPTRDAFGYVPKNLQSNAAQQKDLHSQVRSSSRGHSWSPTYNTTTEPREFRRPNSIIHHLPTPELHPPTITIDNSPELPTKDSHGDSYLGPQDDNELLVLRHARLLEIARGAFITPDIEDQDGHNGLQCLAEASLTLSIDNSQLQVKGSTNKRKADQPEPERVSSRLDLRYELVEKLISTGVSLNNYDCSGNTVLMSFVQCLRDGEDDKTLAKLFRYLVERGANIHWRNSRGETALHIAVKLGRKVATRVLLESGSNLHARNADGLGVLGLGEKYYLKARNNPTLYASIMACMAQCIQYGAIATPTLVQEWSIKT</sequence>
<name>A0A383UZA2_BLUHO</name>
<evidence type="ECO:0000256" key="4">
    <source>
        <dbReference type="SAM" id="MobiDB-lite"/>
    </source>
</evidence>